<evidence type="ECO:0000256" key="1">
    <source>
        <dbReference type="ARBA" id="ARBA00038501"/>
    </source>
</evidence>
<dbReference type="EMBL" id="JAFNEN010000259">
    <property type="protein sequence ID" value="KAG8187792.1"/>
    <property type="molecule type" value="Genomic_DNA"/>
</dbReference>
<evidence type="ECO:0000256" key="3">
    <source>
        <dbReference type="ARBA" id="ARBA00042000"/>
    </source>
</evidence>
<evidence type="ECO:0000256" key="4">
    <source>
        <dbReference type="ARBA" id="ARBA00043145"/>
    </source>
</evidence>
<name>A0AAV6UTP8_9ARAC</name>
<dbReference type="PANTHER" id="PTHR12126:SF11">
    <property type="entry name" value="NADH DEHYDROGENASE [UBIQUINONE] 1 ALPHA SUBCOMPLEX SUBUNIT 9, MITOCHONDRIAL"/>
    <property type="match status" value="1"/>
</dbReference>
<dbReference type="InterPro" id="IPR036291">
    <property type="entry name" value="NAD(P)-bd_dom_sf"/>
</dbReference>
<evidence type="ECO:0000256" key="2">
    <source>
        <dbReference type="ARBA" id="ARBA00040720"/>
    </source>
</evidence>
<feature type="domain" description="NmrA-like" evidence="6">
    <location>
        <begin position="60"/>
        <end position="207"/>
    </location>
</feature>
<comment type="caution">
    <text evidence="7">The sequence shown here is derived from an EMBL/GenBank/DDBJ whole genome shotgun (WGS) entry which is preliminary data.</text>
</comment>
<reference evidence="7 8" key="1">
    <citation type="journal article" date="2022" name="Nat. Ecol. Evol.">
        <title>A masculinizing supergene underlies an exaggerated male reproductive morph in a spider.</title>
        <authorList>
            <person name="Hendrickx F."/>
            <person name="De Corte Z."/>
            <person name="Sonet G."/>
            <person name="Van Belleghem S.M."/>
            <person name="Kostlbacher S."/>
            <person name="Vangestel C."/>
        </authorList>
    </citation>
    <scope>NUCLEOTIDE SEQUENCE [LARGE SCALE GENOMIC DNA]</scope>
    <source>
        <strain evidence="7">W744_W776</strain>
    </source>
</reference>
<evidence type="ECO:0000313" key="7">
    <source>
        <dbReference type="EMBL" id="KAG8187792.1"/>
    </source>
</evidence>
<dbReference type="AlphaFoldDB" id="A0AAV6UTP8"/>
<evidence type="ECO:0000259" key="6">
    <source>
        <dbReference type="Pfam" id="PF05368"/>
    </source>
</evidence>
<dbReference type="PANTHER" id="PTHR12126">
    <property type="entry name" value="NADH-UBIQUINONE OXIDOREDUCTASE 39 KDA SUBUNIT-RELATED"/>
    <property type="match status" value="1"/>
</dbReference>
<evidence type="ECO:0000256" key="5">
    <source>
        <dbReference type="ARBA" id="ARBA00046455"/>
    </source>
</evidence>
<dbReference type="GO" id="GO:0005739">
    <property type="term" value="C:mitochondrion"/>
    <property type="evidence" value="ECO:0007669"/>
    <property type="project" value="TreeGrafter"/>
</dbReference>
<proteinExistence type="inferred from homology"/>
<dbReference type="Gene3D" id="3.40.50.720">
    <property type="entry name" value="NAD(P)-binding Rossmann-like Domain"/>
    <property type="match status" value="1"/>
</dbReference>
<organism evidence="7 8">
    <name type="scientific">Oedothorax gibbosus</name>
    <dbReference type="NCBI Taxonomy" id="931172"/>
    <lineage>
        <taxon>Eukaryota</taxon>
        <taxon>Metazoa</taxon>
        <taxon>Ecdysozoa</taxon>
        <taxon>Arthropoda</taxon>
        <taxon>Chelicerata</taxon>
        <taxon>Arachnida</taxon>
        <taxon>Araneae</taxon>
        <taxon>Araneomorphae</taxon>
        <taxon>Entelegynae</taxon>
        <taxon>Araneoidea</taxon>
        <taxon>Linyphiidae</taxon>
        <taxon>Erigoninae</taxon>
        <taxon>Oedothorax</taxon>
    </lineage>
</organism>
<keyword evidence="8" id="KW-1185">Reference proteome</keyword>
<sequence length="402" mass="46268">MFRLQRVSSSPVQVLLLRQAPIRSASTDVSEVEDKKFPKIKSDLHSWKRGTGGRSSFTGKVATVFGASGHLGRGVVNQLGKSGTQVVVPYRSDPYNVTRLKLCGDLGQILFTHFHLQDEESLHKAMKHSDIVINLIGRDYDTPNFKLHDVHVKGAQTIARIAKECGVQTLLHVSALNACEKPKPIILKKGSTFYATKWEGEQAVKEEFPEAIIFRPSDIWGTQDRFLNYYMSFTRRTWRFMSLWNKGVGIIKQPVYRTDVAKGIVNACMDPDAAGHTFQAVGPYRYELSELMDWFHRIMMRTQERLYYRLDLRYDLSIWARLIASEILLGRWRQLSWERMERESTTDVISTDLPNLEDLGVDLTTLETRIFYELKPYRMHAYHDVLLEDYIRPVEPCPLAHG</sequence>
<dbReference type="GO" id="GO:0044877">
    <property type="term" value="F:protein-containing complex binding"/>
    <property type="evidence" value="ECO:0007669"/>
    <property type="project" value="TreeGrafter"/>
</dbReference>
<dbReference type="InterPro" id="IPR051207">
    <property type="entry name" value="ComplexI_NDUFA9_subunit"/>
</dbReference>
<protein>
    <recommendedName>
        <fullName evidence="2">NADH dehydrogenase [ubiquinone] 1 alpha subcomplex subunit 9, mitochondrial</fullName>
    </recommendedName>
    <alternativeName>
        <fullName evidence="4">Complex I-39kD</fullName>
    </alternativeName>
    <alternativeName>
        <fullName evidence="3">NADH-ubiquinone oxidoreductase 39 kDa subunit</fullName>
    </alternativeName>
</protein>
<dbReference type="Proteomes" id="UP000827092">
    <property type="component" value="Unassembled WGS sequence"/>
</dbReference>
<gene>
    <name evidence="7" type="ORF">JTE90_025830</name>
</gene>
<dbReference type="SUPFAM" id="SSF51735">
    <property type="entry name" value="NAD(P)-binding Rossmann-fold domains"/>
    <property type="match status" value="1"/>
</dbReference>
<evidence type="ECO:0000313" key="8">
    <source>
        <dbReference type="Proteomes" id="UP000827092"/>
    </source>
</evidence>
<dbReference type="InterPro" id="IPR008030">
    <property type="entry name" value="NmrA-like"/>
</dbReference>
<accession>A0AAV6UTP8</accession>
<comment type="similarity">
    <text evidence="1">Belongs to the complex I NDUFA9 subunit family.</text>
</comment>
<dbReference type="CDD" id="cd05271">
    <property type="entry name" value="NDUFA9_like_SDR_a"/>
    <property type="match status" value="1"/>
</dbReference>
<comment type="subunit">
    <text evidence="5">Complex I is composed of 45 different subunits. This a component of the hydrophobic protein fraction. Interacts with BLOC1S1. Interacts with SLC2A4. Interacts with CLOCK. Interacts with RAB5IF.</text>
</comment>
<dbReference type="Pfam" id="PF05368">
    <property type="entry name" value="NmrA"/>
    <property type="match status" value="1"/>
</dbReference>